<feature type="transmembrane region" description="Helical" evidence="7">
    <location>
        <begin position="136"/>
        <end position="160"/>
    </location>
</feature>
<keyword evidence="10" id="KW-1185">Reference proteome</keyword>
<dbReference type="Proteomes" id="UP000064189">
    <property type="component" value="Unassembled WGS sequence"/>
</dbReference>
<dbReference type="InterPro" id="IPR045621">
    <property type="entry name" value="BPD_transp_1_N"/>
</dbReference>
<dbReference type="InterPro" id="IPR035906">
    <property type="entry name" value="MetI-like_sf"/>
</dbReference>
<evidence type="ECO:0000256" key="5">
    <source>
        <dbReference type="ARBA" id="ARBA00022989"/>
    </source>
</evidence>
<evidence type="ECO:0000256" key="6">
    <source>
        <dbReference type="ARBA" id="ARBA00023136"/>
    </source>
</evidence>
<evidence type="ECO:0000256" key="4">
    <source>
        <dbReference type="ARBA" id="ARBA00022692"/>
    </source>
</evidence>
<dbReference type="PANTHER" id="PTHR43163">
    <property type="entry name" value="DIPEPTIDE TRANSPORT SYSTEM PERMEASE PROTEIN DPPB-RELATED"/>
    <property type="match status" value="1"/>
</dbReference>
<protein>
    <submittedName>
        <fullName evidence="9">Peptide ABC transporter permease</fullName>
    </submittedName>
</protein>
<dbReference type="Gene3D" id="1.10.3720.10">
    <property type="entry name" value="MetI-like"/>
    <property type="match status" value="1"/>
</dbReference>
<comment type="subcellular location">
    <subcellularLocation>
        <location evidence="1 7">Cell membrane</location>
        <topology evidence="1 7">Multi-pass membrane protein</topology>
    </subcellularLocation>
</comment>
<accession>A0A109MS60</accession>
<feature type="transmembrane region" description="Helical" evidence="7">
    <location>
        <begin position="243"/>
        <end position="268"/>
    </location>
</feature>
<dbReference type="PROSITE" id="PS50928">
    <property type="entry name" value="ABC_TM1"/>
    <property type="match status" value="1"/>
</dbReference>
<name>A0A109MS60_9BACI</name>
<dbReference type="EMBL" id="LNNH01000056">
    <property type="protein sequence ID" value="KWW11156.1"/>
    <property type="molecule type" value="Genomic_DNA"/>
</dbReference>
<keyword evidence="6 7" id="KW-0472">Membrane</keyword>
<sequence>MWKFILRRFLVMIPQLFLLSLIVFMMAKAMPGDALSGQELNPKANPAELERVREELGLNDPWYQQYGRWVSNAVQGDFGISYTHKTPVIDVIEDRLWNTVFLALVTLIFTYMLAIPLGILSGRYNDTWIDKSVTGYSYLGFGTPIFIFALIMLFIFGFALDWFPSGGSVDSKVDEGTFAYVVSKINHVILPALSTALIATTSTIQYLRNEIIDNKIKDFVRTARSKGVPESNVYSRHILRNSFLPIAAFLGYEITGLIGGSVIIETIFSYPGLGQLFLSSVSLRDFSVVTAIVMMTGFATLLGTLLSDIILSAVDPRIRIE</sequence>
<evidence type="ECO:0000259" key="8">
    <source>
        <dbReference type="PROSITE" id="PS50928"/>
    </source>
</evidence>
<feature type="transmembrane region" description="Helical" evidence="7">
    <location>
        <begin position="288"/>
        <end position="311"/>
    </location>
</feature>
<keyword evidence="4 7" id="KW-0812">Transmembrane</keyword>
<reference evidence="9 10" key="1">
    <citation type="submission" date="2015-11" db="EMBL/GenBank/DDBJ databases">
        <title>Genome Sequence of Bacillus simplex strain VanAntwerpen2.</title>
        <authorList>
            <person name="Couger M.B."/>
        </authorList>
    </citation>
    <scope>NUCLEOTIDE SEQUENCE [LARGE SCALE GENOMIC DNA]</scope>
    <source>
        <strain evidence="9 10">VanAntwerpen02</strain>
    </source>
</reference>
<gene>
    <name evidence="9" type="ORF">AS888_02985</name>
</gene>
<dbReference type="NCBIfam" id="NF045472">
    <property type="entry name" value="Opp4B"/>
    <property type="match status" value="1"/>
</dbReference>
<dbReference type="RefSeq" id="WP_061144467.1">
    <property type="nucleotide sequence ID" value="NZ_LNNH01000056.1"/>
</dbReference>
<comment type="similarity">
    <text evidence="7">Belongs to the binding-protein-dependent transport system permease family.</text>
</comment>
<evidence type="ECO:0000313" key="10">
    <source>
        <dbReference type="Proteomes" id="UP000064189"/>
    </source>
</evidence>
<evidence type="ECO:0000256" key="1">
    <source>
        <dbReference type="ARBA" id="ARBA00004651"/>
    </source>
</evidence>
<keyword evidence="2 7" id="KW-0813">Transport</keyword>
<dbReference type="SUPFAM" id="SSF161098">
    <property type="entry name" value="MetI-like"/>
    <property type="match status" value="1"/>
</dbReference>
<comment type="caution">
    <text evidence="9">The sequence shown here is derived from an EMBL/GenBank/DDBJ whole genome shotgun (WGS) entry which is preliminary data.</text>
</comment>
<dbReference type="InterPro" id="IPR000515">
    <property type="entry name" value="MetI-like"/>
</dbReference>
<keyword evidence="5 7" id="KW-1133">Transmembrane helix</keyword>
<dbReference type="Pfam" id="PF00528">
    <property type="entry name" value="BPD_transp_1"/>
    <property type="match status" value="1"/>
</dbReference>
<dbReference type="GO" id="GO:0055085">
    <property type="term" value="P:transmembrane transport"/>
    <property type="evidence" value="ECO:0007669"/>
    <property type="project" value="InterPro"/>
</dbReference>
<feature type="transmembrane region" description="Helical" evidence="7">
    <location>
        <begin position="188"/>
        <end position="207"/>
    </location>
</feature>
<keyword evidence="3" id="KW-1003">Cell membrane</keyword>
<evidence type="ECO:0000256" key="3">
    <source>
        <dbReference type="ARBA" id="ARBA00022475"/>
    </source>
</evidence>
<proteinExistence type="inferred from homology"/>
<evidence type="ECO:0000256" key="2">
    <source>
        <dbReference type="ARBA" id="ARBA00022448"/>
    </source>
</evidence>
<organism evidence="9 10">
    <name type="scientific">Peribacillus simplex</name>
    <dbReference type="NCBI Taxonomy" id="1478"/>
    <lineage>
        <taxon>Bacteria</taxon>
        <taxon>Bacillati</taxon>
        <taxon>Bacillota</taxon>
        <taxon>Bacilli</taxon>
        <taxon>Bacillales</taxon>
        <taxon>Bacillaceae</taxon>
        <taxon>Peribacillus</taxon>
    </lineage>
</organism>
<evidence type="ECO:0000313" key="9">
    <source>
        <dbReference type="EMBL" id="KWW11156.1"/>
    </source>
</evidence>
<dbReference type="PANTHER" id="PTHR43163:SF6">
    <property type="entry name" value="DIPEPTIDE TRANSPORT SYSTEM PERMEASE PROTEIN DPPB-RELATED"/>
    <property type="match status" value="1"/>
</dbReference>
<evidence type="ECO:0000256" key="7">
    <source>
        <dbReference type="RuleBase" id="RU363032"/>
    </source>
</evidence>
<feature type="transmembrane region" description="Helical" evidence="7">
    <location>
        <begin position="100"/>
        <end position="124"/>
    </location>
</feature>
<dbReference type="Pfam" id="PF19300">
    <property type="entry name" value="BPD_transp_1_N"/>
    <property type="match status" value="1"/>
</dbReference>
<dbReference type="GO" id="GO:0005886">
    <property type="term" value="C:plasma membrane"/>
    <property type="evidence" value="ECO:0007669"/>
    <property type="project" value="UniProtKB-SubCell"/>
</dbReference>
<dbReference type="CDD" id="cd06261">
    <property type="entry name" value="TM_PBP2"/>
    <property type="match status" value="1"/>
</dbReference>
<dbReference type="AlphaFoldDB" id="A0A109MS60"/>
<feature type="domain" description="ABC transmembrane type-1" evidence="8">
    <location>
        <begin position="96"/>
        <end position="307"/>
    </location>
</feature>